<keyword evidence="3 5" id="KW-0687">Ribonucleoprotein</keyword>
<dbReference type="HAMAP" id="MF_00373">
    <property type="entry name" value="Ribosomal_bL28"/>
    <property type="match status" value="1"/>
</dbReference>
<sequence>MARICSVCDKRPHVGNNVSHANNKTKRWIYPNVHKMRFVRTSSPKVIVERGAVCTKCVKAGKITKVI</sequence>
<dbReference type="GO" id="GO:0003735">
    <property type="term" value="F:structural constituent of ribosome"/>
    <property type="evidence" value="ECO:0007669"/>
    <property type="project" value="InterPro"/>
</dbReference>
<dbReference type="SUPFAM" id="SSF143800">
    <property type="entry name" value="L28p-like"/>
    <property type="match status" value="1"/>
</dbReference>
<dbReference type="KEGG" id="cdes:C0J27_05005"/>
<evidence type="ECO:0000256" key="4">
    <source>
        <dbReference type="ARBA" id="ARBA00035174"/>
    </source>
</evidence>
<dbReference type="GO" id="GO:0005840">
    <property type="term" value="C:ribosome"/>
    <property type="evidence" value="ECO:0007669"/>
    <property type="project" value="UniProtKB-KW"/>
</dbReference>
<dbReference type="InterPro" id="IPR037147">
    <property type="entry name" value="Ribosomal_bL28_sf"/>
</dbReference>
<dbReference type="GO" id="GO:0006412">
    <property type="term" value="P:translation"/>
    <property type="evidence" value="ECO:0007669"/>
    <property type="project" value="UniProtKB-UniRule"/>
</dbReference>
<protein>
    <recommendedName>
        <fullName evidence="4 5">Large ribosomal subunit protein bL28</fullName>
    </recommendedName>
</protein>
<proteinExistence type="inferred from homology"/>
<organism evidence="6 7">
    <name type="scientific">Candidatus Chromulinivorax destructor</name>
    <dbReference type="NCBI Taxonomy" id="2066483"/>
    <lineage>
        <taxon>Bacteria</taxon>
        <taxon>Candidatus Babelota</taxon>
        <taxon>Candidatus Babeliae</taxon>
        <taxon>Candidatus Babeliales</taxon>
        <taxon>Candidatus Chromulinivoraceae</taxon>
        <taxon>Candidatus Chromulinivorax</taxon>
    </lineage>
</organism>
<dbReference type="RefSeq" id="WP_115586077.1">
    <property type="nucleotide sequence ID" value="NZ_CP025544.1"/>
</dbReference>
<dbReference type="OrthoDB" id="9805609at2"/>
<dbReference type="InterPro" id="IPR001383">
    <property type="entry name" value="Ribosomal_bL28_bact-type"/>
</dbReference>
<dbReference type="GO" id="GO:1990904">
    <property type="term" value="C:ribonucleoprotein complex"/>
    <property type="evidence" value="ECO:0007669"/>
    <property type="project" value="UniProtKB-KW"/>
</dbReference>
<dbReference type="Proteomes" id="UP000254834">
    <property type="component" value="Chromosome"/>
</dbReference>
<dbReference type="Gene3D" id="2.30.170.40">
    <property type="entry name" value="Ribosomal protein L28/L24"/>
    <property type="match status" value="1"/>
</dbReference>
<dbReference type="InterPro" id="IPR026569">
    <property type="entry name" value="Ribosomal_bL28"/>
</dbReference>
<keyword evidence="2 5" id="KW-0689">Ribosomal protein</keyword>
<reference evidence="6 7" key="1">
    <citation type="submission" date="2017-12" db="EMBL/GenBank/DDBJ databases">
        <title>Chromulinavorax destructans is a abundant pathogen of dominant heterotrophic picoflagllates.</title>
        <authorList>
            <person name="Deeg C.M."/>
            <person name="Zimmer M."/>
            <person name="Suttle C.A."/>
        </authorList>
    </citation>
    <scope>NUCLEOTIDE SEQUENCE [LARGE SCALE GENOMIC DNA]</scope>
    <source>
        <strain evidence="6 7">SeV1</strain>
    </source>
</reference>
<evidence type="ECO:0000256" key="1">
    <source>
        <dbReference type="ARBA" id="ARBA00008760"/>
    </source>
</evidence>
<evidence type="ECO:0000256" key="3">
    <source>
        <dbReference type="ARBA" id="ARBA00023274"/>
    </source>
</evidence>
<dbReference type="EMBL" id="CP025544">
    <property type="protein sequence ID" value="AXK61062.1"/>
    <property type="molecule type" value="Genomic_DNA"/>
</dbReference>
<evidence type="ECO:0000313" key="6">
    <source>
        <dbReference type="EMBL" id="AXK61062.1"/>
    </source>
</evidence>
<dbReference type="PANTHER" id="PTHR39080:SF1">
    <property type="entry name" value="LARGE RIBOSOMAL SUBUNIT PROTEIN BL28A"/>
    <property type="match status" value="1"/>
</dbReference>
<name>A0A345ZCP5_9BACT</name>
<evidence type="ECO:0000313" key="7">
    <source>
        <dbReference type="Proteomes" id="UP000254834"/>
    </source>
</evidence>
<gene>
    <name evidence="5 6" type="primary">rpmB</name>
    <name evidence="6" type="ORF">C0J27_05005</name>
</gene>
<dbReference type="PANTHER" id="PTHR39080">
    <property type="entry name" value="50S RIBOSOMAL PROTEIN L28"/>
    <property type="match status" value="1"/>
</dbReference>
<comment type="similarity">
    <text evidence="1 5">Belongs to the bacterial ribosomal protein bL28 family.</text>
</comment>
<dbReference type="InterPro" id="IPR050096">
    <property type="entry name" value="Bacterial_rp_bL28"/>
</dbReference>
<keyword evidence="7" id="KW-1185">Reference proteome</keyword>
<evidence type="ECO:0000256" key="5">
    <source>
        <dbReference type="HAMAP-Rule" id="MF_00373"/>
    </source>
</evidence>
<accession>A0A345ZCP5</accession>
<dbReference type="InterPro" id="IPR034704">
    <property type="entry name" value="Ribosomal_bL28/bL31-like_sf"/>
</dbReference>
<dbReference type="NCBIfam" id="TIGR00009">
    <property type="entry name" value="L28"/>
    <property type="match status" value="1"/>
</dbReference>
<dbReference type="AlphaFoldDB" id="A0A345ZCP5"/>
<evidence type="ECO:0000256" key="2">
    <source>
        <dbReference type="ARBA" id="ARBA00022980"/>
    </source>
</evidence>
<dbReference type="Pfam" id="PF00830">
    <property type="entry name" value="Ribosomal_L28"/>
    <property type="match status" value="1"/>
</dbReference>